<dbReference type="GO" id="GO:0007165">
    <property type="term" value="P:signal transduction"/>
    <property type="evidence" value="ECO:0007669"/>
    <property type="project" value="InterPro"/>
</dbReference>
<evidence type="ECO:0000313" key="5">
    <source>
        <dbReference type="Proteomes" id="UP000295122"/>
    </source>
</evidence>
<feature type="compositionally biased region" description="Pro residues" evidence="1">
    <location>
        <begin position="192"/>
        <end position="213"/>
    </location>
</feature>
<dbReference type="EMBL" id="SNZR01000018">
    <property type="protein sequence ID" value="TDR85144.1"/>
    <property type="molecule type" value="Genomic_DNA"/>
</dbReference>
<keyword evidence="2" id="KW-0812">Transmembrane</keyword>
<comment type="caution">
    <text evidence="4">The sequence shown here is derived from an EMBL/GenBank/DDBJ whole genome shotgun (WGS) entry which is preliminary data.</text>
</comment>
<evidence type="ECO:0000256" key="2">
    <source>
        <dbReference type="SAM" id="Phobius"/>
    </source>
</evidence>
<feature type="transmembrane region" description="Helical" evidence="2">
    <location>
        <begin position="158"/>
        <end position="177"/>
    </location>
</feature>
<sequence length="360" mass="39165">MTDVFISYKKEDAGRVMRLVEALRAEGFVVWWDHGIAAGSEWDRSIHQELYAAKVVVAVWSKASVGAPWVKEEALVGKNRGILVPVKIDEVEPPLGFMMIQAANLVDWQGDRSDPRWLGFLNAVGAVSRNEPVPRMDAPQRRPDPPAAPPATGPKRGLAIASTLFGALLIGLAAMWGPTLIGQRTATSQPSSPGPAAPAPAQPAPPAAPPPISPSEQALWDKAMAEKTRSAFQSYLLAYPNGAYVQRVRDILLTCRTETSEVWKEGPAVANQMLRGVGDTSGGMTPIQACDKAKNDVRAMAKNLCHTIVHNGGFRNPRWTVQDKDCDCESPNSRVTICKADLPYSCLWDMKYTERLEICG</sequence>
<keyword evidence="2" id="KW-1133">Transmembrane helix</keyword>
<dbReference type="AlphaFoldDB" id="A0A4R7BIJ9"/>
<reference evidence="4 5" key="1">
    <citation type="submission" date="2019-03" db="EMBL/GenBank/DDBJ databases">
        <title>Genomic Encyclopedia of Type Strains, Phase IV (KMG-IV): sequencing the most valuable type-strain genomes for metagenomic binning, comparative biology and taxonomic classification.</title>
        <authorList>
            <person name="Goeker M."/>
        </authorList>
    </citation>
    <scope>NUCLEOTIDE SEQUENCE [LARGE SCALE GENOMIC DNA]</scope>
    <source>
        <strain evidence="4 5">DSM 25903</strain>
    </source>
</reference>
<evidence type="ECO:0000256" key="1">
    <source>
        <dbReference type="SAM" id="MobiDB-lite"/>
    </source>
</evidence>
<evidence type="ECO:0000313" key="4">
    <source>
        <dbReference type="EMBL" id="TDR85144.1"/>
    </source>
</evidence>
<dbReference type="SUPFAM" id="SSF52200">
    <property type="entry name" value="Toll/Interleukin receptor TIR domain"/>
    <property type="match status" value="1"/>
</dbReference>
<accession>A0A4R7BIJ9</accession>
<name>A0A4R7BIJ9_9HYPH</name>
<gene>
    <name evidence="4" type="ORF">EV668_4688</name>
</gene>
<dbReference type="RefSeq" id="WP_133774721.1">
    <property type="nucleotide sequence ID" value="NZ_SNZR01000018.1"/>
</dbReference>
<feature type="region of interest" description="Disordered" evidence="1">
    <location>
        <begin position="131"/>
        <end position="155"/>
    </location>
</feature>
<dbReference type="InterPro" id="IPR035897">
    <property type="entry name" value="Toll_tir_struct_dom_sf"/>
</dbReference>
<evidence type="ECO:0000259" key="3">
    <source>
        <dbReference type="PROSITE" id="PS50104"/>
    </source>
</evidence>
<dbReference type="OrthoDB" id="8457080at2"/>
<keyword evidence="2" id="KW-0472">Membrane</keyword>
<feature type="compositionally biased region" description="Basic and acidic residues" evidence="1">
    <location>
        <begin position="132"/>
        <end position="144"/>
    </location>
</feature>
<proteinExistence type="predicted"/>
<feature type="domain" description="TIR" evidence="3">
    <location>
        <begin position="1"/>
        <end position="128"/>
    </location>
</feature>
<dbReference type="PROSITE" id="PS50104">
    <property type="entry name" value="TIR"/>
    <property type="match status" value="1"/>
</dbReference>
<protein>
    <submittedName>
        <fullName evidence="4">TIR domain-containing protein</fullName>
    </submittedName>
</protein>
<feature type="region of interest" description="Disordered" evidence="1">
    <location>
        <begin position="183"/>
        <end position="215"/>
    </location>
</feature>
<keyword evidence="5" id="KW-1185">Reference proteome</keyword>
<dbReference type="InterPro" id="IPR000157">
    <property type="entry name" value="TIR_dom"/>
</dbReference>
<dbReference type="Pfam" id="PF13676">
    <property type="entry name" value="TIR_2"/>
    <property type="match status" value="1"/>
</dbReference>
<dbReference type="Gene3D" id="3.40.50.10140">
    <property type="entry name" value="Toll/interleukin-1 receptor homology (TIR) domain"/>
    <property type="match status" value="1"/>
</dbReference>
<dbReference type="Proteomes" id="UP000295122">
    <property type="component" value="Unassembled WGS sequence"/>
</dbReference>
<organism evidence="4 5">
    <name type="scientific">Enterovirga rhinocerotis</name>
    <dbReference type="NCBI Taxonomy" id="1339210"/>
    <lineage>
        <taxon>Bacteria</taxon>
        <taxon>Pseudomonadati</taxon>
        <taxon>Pseudomonadota</taxon>
        <taxon>Alphaproteobacteria</taxon>
        <taxon>Hyphomicrobiales</taxon>
        <taxon>Methylobacteriaceae</taxon>
        <taxon>Enterovirga</taxon>
    </lineage>
</organism>